<dbReference type="PANTHER" id="PTHR43737">
    <property type="entry name" value="BLL7424 PROTEIN"/>
    <property type="match status" value="1"/>
</dbReference>
<accession>A0A1T4VYR9</accession>
<dbReference type="AlphaFoldDB" id="A0A1T4VYR9"/>
<evidence type="ECO:0008006" key="3">
    <source>
        <dbReference type="Google" id="ProtNLM"/>
    </source>
</evidence>
<dbReference type="InterPro" id="IPR010869">
    <property type="entry name" value="DUF1501"/>
</dbReference>
<dbReference type="PANTHER" id="PTHR43737:SF1">
    <property type="entry name" value="DUF1501 DOMAIN-CONTAINING PROTEIN"/>
    <property type="match status" value="1"/>
</dbReference>
<reference evidence="2" key="1">
    <citation type="submission" date="2017-02" db="EMBL/GenBank/DDBJ databases">
        <authorList>
            <person name="Varghese N."/>
            <person name="Submissions S."/>
        </authorList>
    </citation>
    <scope>NUCLEOTIDE SEQUENCE [LARGE SCALE GENOMIC DNA]</scope>
    <source>
        <strain evidence="2">DSM 22720</strain>
    </source>
</reference>
<evidence type="ECO:0000313" key="1">
    <source>
        <dbReference type="EMBL" id="SKA70133.1"/>
    </source>
</evidence>
<protein>
    <recommendedName>
        <fullName evidence="3">DUF1501 domain-containing protein</fullName>
    </recommendedName>
</protein>
<dbReference type="EMBL" id="FUXU01000124">
    <property type="protein sequence ID" value="SKA70133.1"/>
    <property type="molecule type" value="Genomic_DNA"/>
</dbReference>
<gene>
    <name evidence="1" type="ORF">SAMN02745132_04543</name>
</gene>
<evidence type="ECO:0000313" key="2">
    <source>
        <dbReference type="Proteomes" id="UP000190162"/>
    </source>
</evidence>
<dbReference type="OrthoDB" id="9779968at2"/>
<organism evidence="1 2">
    <name type="scientific">Enterovibrio nigricans DSM 22720</name>
    <dbReference type="NCBI Taxonomy" id="1121868"/>
    <lineage>
        <taxon>Bacteria</taxon>
        <taxon>Pseudomonadati</taxon>
        <taxon>Pseudomonadota</taxon>
        <taxon>Gammaproteobacteria</taxon>
        <taxon>Vibrionales</taxon>
        <taxon>Vibrionaceae</taxon>
        <taxon>Enterovibrio</taxon>
    </lineage>
</organism>
<proteinExistence type="predicted"/>
<name>A0A1T4VYR9_9GAMM</name>
<dbReference type="RefSeq" id="WP_078754572.1">
    <property type="nucleotide sequence ID" value="NZ_FUXU01000124.1"/>
</dbReference>
<sequence length="251" mass="27566">MTLDNLGFQRPSTNFATEPFESLKGLTSPAMRNTYQAIASEAYRSPLVKSYANVVAEAITAQKQMAKIVSRYPMDNRIPKSNLGRQFRAIKQMMDAAPMFGHNRQVFYLAVGGYDTHDNQISRQDKLMKEFSEAVAGFYYALEEDGTADHVMTGTLSEFGRTLHDNSRKGTDHGWGGGQFIFGGGDSGACFGEYPAFKRNGPNDNGDGRLIPTTSHEQYAAYMVKWLGLSNAGVSTIFPTLEGVGGVMKRA</sequence>
<dbReference type="Pfam" id="PF07394">
    <property type="entry name" value="DUF1501"/>
    <property type="match status" value="1"/>
</dbReference>
<keyword evidence="2" id="KW-1185">Reference proteome</keyword>
<dbReference type="Proteomes" id="UP000190162">
    <property type="component" value="Unassembled WGS sequence"/>
</dbReference>